<dbReference type="EMBL" id="BQKI01000095">
    <property type="protein sequence ID" value="GJN37300.1"/>
    <property type="molecule type" value="Genomic_DNA"/>
</dbReference>
<keyword evidence="5" id="KW-1185">Reference proteome</keyword>
<dbReference type="Proteomes" id="UP001054889">
    <property type="component" value="Unassembled WGS sequence"/>
</dbReference>
<dbReference type="InterPro" id="IPR013083">
    <property type="entry name" value="Znf_RING/FYVE/PHD"/>
</dbReference>
<proteinExistence type="predicted"/>
<evidence type="ECO:0000256" key="2">
    <source>
        <dbReference type="SAM" id="MobiDB-lite"/>
    </source>
</evidence>
<keyword evidence="1" id="KW-0862">Zinc</keyword>
<gene>
    <name evidence="4" type="primary">gb26236</name>
    <name evidence="4" type="ORF">PR202_gb26236</name>
</gene>
<feature type="region of interest" description="Disordered" evidence="2">
    <location>
        <begin position="76"/>
        <end position="99"/>
    </location>
</feature>
<organism evidence="4 5">
    <name type="scientific">Eleusine coracana subsp. coracana</name>
    <dbReference type="NCBI Taxonomy" id="191504"/>
    <lineage>
        <taxon>Eukaryota</taxon>
        <taxon>Viridiplantae</taxon>
        <taxon>Streptophyta</taxon>
        <taxon>Embryophyta</taxon>
        <taxon>Tracheophyta</taxon>
        <taxon>Spermatophyta</taxon>
        <taxon>Magnoliopsida</taxon>
        <taxon>Liliopsida</taxon>
        <taxon>Poales</taxon>
        <taxon>Poaceae</taxon>
        <taxon>PACMAD clade</taxon>
        <taxon>Chloridoideae</taxon>
        <taxon>Cynodonteae</taxon>
        <taxon>Eleusininae</taxon>
        <taxon>Eleusine</taxon>
    </lineage>
</organism>
<dbReference type="InterPro" id="IPR001841">
    <property type="entry name" value="Znf_RING"/>
</dbReference>
<dbReference type="FunFam" id="3.30.40.10:FF:000348">
    <property type="entry name" value="E3 ubiquitin-protein ligase"/>
    <property type="match status" value="1"/>
</dbReference>
<evidence type="ECO:0000256" key="1">
    <source>
        <dbReference type="PROSITE-ProRule" id="PRU00175"/>
    </source>
</evidence>
<dbReference type="Gene3D" id="3.30.40.10">
    <property type="entry name" value="Zinc/RING finger domain, C3HC4 (zinc finger)"/>
    <property type="match status" value="1"/>
</dbReference>
<reference evidence="4" key="2">
    <citation type="submission" date="2021-12" db="EMBL/GenBank/DDBJ databases">
        <title>Resequencing data analysis of finger millet.</title>
        <authorList>
            <person name="Hatakeyama M."/>
            <person name="Aluri S."/>
            <person name="Balachadran M.T."/>
            <person name="Sivarajan S.R."/>
            <person name="Poveda L."/>
            <person name="Shimizu-Inatsugi R."/>
            <person name="Schlapbach R."/>
            <person name="Sreeman S.M."/>
            <person name="Shimizu K.K."/>
        </authorList>
    </citation>
    <scope>NUCLEOTIDE SEQUENCE</scope>
</reference>
<evidence type="ECO:0000313" key="4">
    <source>
        <dbReference type="EMBL" id="GJN37300.1"/>
    </source>
</evidence>
<dbReference type="SUPFAM" id="SSF57850">
    <property type="entry name" value="RING/U-box"/>
    <property type="match status" value="1"/>
</dbReference>
<feature type="domain" description="RING-type" evidence="3">
    <location>
        <begin position="29"/>
        <end position="70"/>
    </location>
</feature>
<dbReference type="PROSITE" id="PS50089">
    <property type="entry name" value="ZF_RING_2"/>
    <property type="match status" value="1"/>
</dbReference>
<comment type="caution">
    <text evidence="4">The sequence shown here is derived from an EMBL/GenBank/DDBJ whole genome shotgun (WGS) entry which is preliminary data.</text>
</comment>
<evidence type="ECO:0000259" key="3">
    <source>
        <dbReference type="PROSITE" id="PS50089"/>
    </source>
</evidence>
<keyword evidence="1" id="KW-0863">Zinc-finger</keyword>
<evidence type="ECO:0000313" key="5">
    <source>
        <dbReference type="Proteomes" id="UP001054889"/>
    </source>
</evidence>
<name>A0AAV5FS19_ELECO</name>
<keyword evidence="1" id="KW-0479">Metal-binding</keyword>
<feature type="compositionally biased region" description="Basic and acidic residues" evidence="2">
    <location>
        <begin position="87"/>
        <end position="99"/>
    </location>
</feature>
<dbReference type="PANTHER" id="PTHR46225:SF6">
    <property type="entry name" value="OS01G0178700 PROTEIN"/>
    <property type="match status" value="1"/>
</dbReference>
<dbReference type="AlphaFoldDB" id="A0AAV5FS19"/>
<reference evidence="4" key="1">
    <citation type="journal article" date="2018" name="DNA Res.">
        <title>Multiple hybrid de novo genome assembly of finger millet, an orphan allotetraploid crop.</title>
        <authorList>
            <person name="Hatakeyama M."/>
            <person name="Aluri S."/>
            <person name="Balachadran M.T."/>
            <person name="Sivarajan S.R."/>
            <person name="Patrignani A."/>
            <person name="Gruter S."/>
            <person name="Poveda L."/>
            <person name="Shimizu-Inatsugi R."/>
            <person name="Baeten J."/>
            <person name="Francoijs K.J."/>
            <person name="Nataraja K.N."/>
            <person name="Reddy Y.A.N."/>
            <person name="Phadnis S."/>
            <person name="Ravikumar R.L."/>
            <person name="Schlapbach R."/>
            <person name="Sreeman S.M."/>
            <person name="Shimizu K.K."/>
        </authorList>
    </citation>
    <scope>NUCLEOTIDE SEQUENCE</scope>
</reference>
<protein>
    <recommendedName>
        <fullName evidence="3">RING-type domain-containing protein</fullName>
    </recommendedName>
</protein>
<dbReference type="GO" id="GO:0008270">
    <property type="term" value="F:zinc ion binding"/>
    <property type="evidence" value="ECO:0007669"/>
    <property type="project" value="UniProtKB-KW"/>
</dbReference>
<dbReference type="Pfam" id="PF13639">
    <property type="entry name" value="zf-RING_2"/>
    <property type="match status" value="1"/>
</dbReference>
<dbReference type="PANTHER" id="PTHR46225">
    <property type="entry name" value="C3H4 TYPE ZINC FINGER PROTEIN"/>
    <property type="match status" value="1"/>
</dbReference>
<accession>A0AAV5FS19</accession>
<sequence length="99" mass="10887">MGRWAQDGAGVLAAGTDKERTISSEDAVCCICLSKFSNDEDLRELPCAHVFHMECVDKWLEINALCPLCKAEIGGSASVPKTESQNDDNRVRDDVESQR</sequence>
<dbReference type="SMART" id="SM00184">
    <property type="entry name" value="RING"/>
    <property type="match status" value="1"/>
</dbReference>